<evidence type="ECO:0000313" key="9">
    <source>
        <dbReference type="Proteomes" id="UP000019116"/>
    </source>
</evidence>
<evidence type="ECO:0000313" key="8">
    <source>
        <dbReference type="EnsemblPlants" id="TraesCS2A02G189100.1"/>
    </source>
</evidence>
<keyword evidence="9" id="KW-1185">Reference proteome</keyword>
<dbReference type="InterPro" id="IPR005829">
    <property type="entry name" value="Sugar_transporter_CS"/>
</dbReference>
<keyword evidence="4 7" id="KW-0812">Transmembrane</keyword>
<evidence type="ECO:0000256" key="6">
    <source>
        <dbReference type="ARBA" id="ARBA00023136"/>
    </source>
</evidence>
<dbReference type="Gramene" id="TraesCS2A02G189100.1">
    <property type="protein sequence ID" value="TraesCS2A02G189100.1"/>
    <property type="gene ID" value="TraesCS2A02G189100"/>
</dbReference>
<dbReference type="STRING" id="4565.A0A3B6AUJ3"/>
<dbReference type="PROSITE" id="PS00217">
    <property type="entry name" value="SUGAR_TRANSPORT_2"/>
    <property type="match status" value="1"/>
</dbReference>
<reference evidence="8" key="2">
    <citation type="submission" date="2018-10" db="UniProtKB">
        <authorList>
            <consortium name="EnsemblPlants"/>
        </authorList>
    </citation>
    <scope>IDENTIFICATION</scope>
</reference>
<feature type="transmembrane region" description="Helical" evidence="7">
    <location>
        <begin position="309"/>
        <end position="338"/>
    </location>
</feature>
<accession>A0A3B6AUJ3</accession>
<evidence type="ECO:0000256" key="3">
    <source>
        <dbReference type="ARBA" id="ARBA00022448"/>
    </source>
</evidence>
<evidence type="ECO:0000256" key="5">
    <source>
        <dbReference type="ARBA" id="ARBA00022989"/>
    </source>
</evidence>
<dbReference type="OMA" id="YVQQRVF"/>
<dbReference type="Gramene" id="TraesNOR2A03G00650110.1">
    <property type="protein sequence ID" value="TraesNOR2A03G00650110.1"/>
    <property type="gene ID" value="TraesNOR2A03G00650110"/>
</dbReference>
<dbReference type="PANTHER" id="PTHR23500:SF560">
    <property type="entry name" value="OS07G0582850 PROTEIN"/>
    <property type="match status" value="1"/>
</dbReference>
<comment type="subcellular location">
    <subcellularLocation>
        <location evidence="1">Membrane</location>
        <topology evidence="1">Multi-pass membrane protein</topology>
    </subcellularLocation>
</comment>
<dbReference type="Proteomes" id="UP000019116">
    <property type="component" value="Chromosome 2A"/>
</dbReference>
<dbReference type="GO" id="GO:0016020">
    <property type="term" value="C:membrane"/>
    <property type="evidence" value="ECO:0007669"/>
    <property type="project" value="UniProtKB-SubCell"/>
</dbReference>
<dbReference type="InterPro" id="IPR005828">
    <property type="entry name" value="MFS_sugar_transport-like"/>
</dbReference>
<dbReference type="Gramene" id="TraesWEE_scaffold_083684_01G000100.1">
    <property type="protein sequence ID" value="TraesWEE_scaffold_083684_01G000100.1"/>
    <property type="gene ID" value="TraesWEE_scaffold_083684_01G000100"/>
</dbReference>
<dbReference type="RefSeq" id="XP_044456098.1">
    <property type="nucleotide sequence ID" value="XM_044600163.1"/>
</dbReference>
<evidence type="ECO:0000256" key="4">
    <source>
        <dbReference type="ARBA" id="ARBA00022692"/>
    </source>
</evidence>
<gene>
    <name evidence="8" type="primary">LOC123188122</name>
</gene>
<name>A0A3B6AUJ3_WHEAT</name>
<keyword evidence="3" id="KW-0813">Transport</keyword>
<dbReference type="EnsemblPlants" id="TraesCS2A02G189100.1">
    <property type="protein sequence ID" value="TraesCS2A02G189100.1"/>
    <property type="gene ID" value="TraesCS2A02G189100"/>
</dbReference>
<dbReference type="OrthoDB" id="6133115at2759"/>
<feature type="transmembrane region" description="Helical" evidence="7">
    <location>
        <begin position="435"/>
        <end position="458"/>
    </location>
</feature>
<keyword evidence="6 7" id="KW-0472">Membrane</keyword>
<dbReference type="GeneID" id="123188122"/>
<dbReference type="AlphaFoldDB" id="A0A3B6AUJ3"/>
<dbReference type="GO" id="GO:0015144">
    <property type="term" value="F:carbohydrate transmembrane transporter activity"/>
    <property type="evidence" value="ECO:0007669"/>
    <property type="project" value="InterPro"/>
</dbReference>
<dbReference type="SUPFAM" id="SSF103473">
    <property type="entry name" value="MFS general substrate transporter"/>
    <property type="match status" value="1"/>
</dbReference>
<comment type="similarity">
    <text evidence="2">Belongs to the major facilitator superfamily. Sugar transporter (TC 2.A.1.1) family.</text>
</comment>
<dbReference type="Pfam" id="PF00083">
    <property type="entry name" value="Sugar_tr"/>
    <property type="match status" value="1"/>
</dbReference>
<feature type="transmembrane region" description="Helical" evidence="7">
    <location>
        <begin position="45"/>
        <end position="69"/>
    </location>
</feature>
<dbReference type="InterPro" id="IPR045262">
    <property type="entry name" value="STP/PLT_plant"/>
</dbReference>
<dbReference type="RefSeq" id="XP_044456099.1">
    <property type="nucleotide sequence ID" value="XM_044600164.1"/>
</dbReference>
<dbReference type="Gramene" id="TraesNOR2A03G00650110.2">
    <property type="protein sequence ID" value="TraesNOR2A03G00650110.2"/>
    <property type="gene ID" value="TraesNOR2A03G00650110"/>
</dbReference>
<evidence type="ECO:0000256" key="7">
    <source>
        <dbReference type="SAM" id="Phobius"/>
    </source>
</evidence>
<keyword evidence="5 7" id="KW-1133">Transmembrane helix</keyword>
<proteinExistence type="inferred from homology"/>
<evidence type="ECO:0000256" key="2">
    <source>
        <dbReference type="ARBA" id="ARBA00010992"/>
    </source>
</evidence>
<dbReference type="Gene3D" id="1.20.1250.20">
    <property type="entry name" value="MFS general substrate transporter like domains"/>
    <property type="match status" value="1"/>
</dbReference>
<feature type="transmembrane region" description="Helical" evidence="7">
    <location>
        <begin position="367"/>
        <end position="385"/>
    </location>
</feature>
<organism evidence="8">
    <name type="scientific">Triticum aestivum</name>
    <name type="common">Wheat</name>
    <dbReference type="NCBI Taxonomy" id="4565"/>
    <lineage>
        <taxon>Eukaryota</taxon>
        <taxon>Viridiplantae</taxon>
        <taxon>Streptophyta</taxon>
        <taxon>Embryophyta</taxon>
        <taxon>Tracheophyta</taxon>
        <taxon>Spermatophyta</taxon>
        <taxon>Magnoliopsida</taxon>
        <taxon>Liliopsida</taxon>
        <taxon>Poales</taxon>
        <taxon>Poaceae</taxon>
        <taxon>BOP clade</taxon>
        <taxon>Pooideae</taxon>
        <taxon>Triticodae</taxon>
        <taxon>Triticeae</taxon>
        <taxon>Triticinae</taxon>
        <taxon>Triticum</taxon>
    </lineage>
</organism>
<evidence type="ECO:0000256" key="1">
    <source>
        <dbReference type="ARBA" id="ARBA00004141"/>
    </source>
</evidence>
<feature type="transmembrane region" description="Helical" evidence="7">
    <location>
        <begin position="163"/>
        <end position="186"/>
    </location>
</feature>
<sequence>MAKHGRRPVNKYAFATAVLSTATPIFLGYDLAMVSSTAVLADADLRLLACVVVLSSLVGALTAMVAQCLIGDRRTVLLSAVVLCVGALTRGLAAGPAAFTVGVFINGIGMGQALMIVPAYVAELCPSSLRGALTSHPDGFVYLGCILGSLCYSTGFVKLPAHLAWWLTIVSGTAVPASLSFAALLMPESPRWLVARDQMTKARRVLSRTSATQEEAELRWLEIKAEHGTAPRDGIEETVATSVRRNRWKKECAIWRELLARPTEPLPRAVVSALVAKVFASGMGRMSQYVQRGFLDVGVSSARQMPRALLAFGIAVVMSFSVSLVLVELGLLLATALAGSRAPSHLLPHRCGGHVGMTRRQEQLKRSRGLSATMLLSLIALVWIAPGPAQWADASSPSSSGSSRWLWAAAAMVNRASVLWSFARAYGASSLPVHGSLLVCPAVGVLVWFFFCACLLGARRRRASFIHVRSFPISTSAASLASLVHG</sequence>
<dbReference type="Gramene" id="TraesCS2A03G0393700.1">
    <property type="protein sequence ID" value="TraesCS2A03G0393700.1.CDS"/>
    <property type="gene ID" value="TraesCS2A03G0393700"/>
</dbReference>
<feature type="transmembrane region" description="Helical" evidence="7">
    <location>
        <begin position="12"/>
        <end position="33"/>
    </location>
</feature>
<feature type="transmembrane region" description="Helical" evidence="7">
    <location>
        <begin position="140"/>
        <end position="157"/>
    </location>
</feature>
<dbReference type="InterPro" id="IPR036259">
    <property type="entry name" value="MFS_trans_sf"/>
</dbReference>
<evidence type="ECO:0008006" key="10">
    <source>
        <dbReference type="Google" id="ProtNLM"/>
    </source>
</evidence>
<feature type="transmembrane region" description="Helical" evidence="7">
    <location>
        <begin position="99"/>
        <end position="120"/>
    </location>
</feature>
<dbReference type="PANTHER" id="PTHR23500">
    <property type="entry name" value="SOLUTE CARRIER FAMILY 2, FACILITATED GLUCOSE TRANSPORTER"/>
    <property type="match status" value="1"/>
</dbReference>
<protein>
    <recommendedName>
        <fullName evidence="10">Major facilitator superfamily (MFS) profile domain-containing protein</fullName>
    </recommendedName>
</protein>
<reference evidence="8" key="1">
    <citation type="submission" date="2018-08" db="EMBL/GenBank/DDBJ databases">
        <authorList>
            <person name="Rossello M."/>
        </authorList>
    </citation>
    <scope>NUCLEOTIDE SEQUENCE [LARGE SCALE GENOMIC DNA]</scope>
    <source>
        <strain evidence="8">cv. Chinese Spring</strain>
    </source>
</reference>
<dbReference type="SMR" id="A0A3B6AUJ3"/>